<proteinExistence type="predicted"/>
<name>B3GAL5_9VIRU</name>
<reference evidence="1" key="1">
    <citation type="submission" date="2008-04" db="EMBL/GenBank/DDBJ databases">
        <title>Virus population dynamics and acquired virus resistance in natural microbial communities.</title>
        <authorList>
            <person name="Andersson A.A."/>
            <person name="Banfield J.F."/>
        </authorList>
    </citation>
    <scope>NUCLEOTIDE SEQUENCE</scope>
</reference>
<accession>B3GAL5</accession>
<protein>
    <submittedName>
        <fullName evidence="1">AMDV2_16</fullName>
    </submittedName>
</protein>
<organism evidence="1">
    <name type="scientific">uncultured virus</name>
    <dbReference type="NCBI Taxonomy" id="340016"/>
    <lineage>
        <taxon>Viruses</taxon>
        <taxon>environmental samples</taxon>
    </lineage>
</organism>
<evidence type="ECO:0000313" key="1">
    <source>
        <dbReference type="EMBL" id="ACD75423.1"/>
    </source>
</evidence>
<dbReference type="InterPro" id="IPR027417">
    <property type="entry name" value="P-loop_NTPase"/>
</dbReference>
<sequence length="190" mass="22869">MNFIFYGNTGTGKTLSLIIMAEMIREMNKDKEMLIFTDIDYKYKNYDLYELYQPEFQTVEPYKLVLWDEVDKFTDSRNPTSKINKFLSYGLSLSRKTNMDFISSVQILSAVDKRIMLFTDFLISTNYDYEKSPEYIEWEIYNVNTNKSFSKIFKFDKNFTTLYHSKYLTLDMINQELKKFNRYVKNFGKE</sequence>
<dbReference type="SUPFAM" id="SSF52540">
    <property type="entry name" value="P-loop containing nucleoside triphosphate hydrolases"/>
    <property type="match status" value="1"/>
</dbReference>
<dbReference type="EMBL" id="EU662147">
    <property type="protein sequence ID" value="ACD75423.1"/>
    <property type="molecule type" value="Genomic_DNA"/>
</dbReference>
<dbReference type="Gene3D" id="3.40.50.300">
    <property type="entry name" value="P-loop containing nucleotide triphosphate hydrolases"/>
    <property type="match status" value="1"/>
</dbReference>